<protein>
    <submittedName>
        <fullName evidence="2">Uncharacterized protein</fullName>
    </submittedName>
</protein>
<name>A0ABS1CZ47_9PROT</name>
<organism evidence="2 3">
    <name type="scientific">Paracraurococcus ruber</name>
    <dbReference type="NCBI Taxonomy" id="77675"/>
    <lineage>
        <taxon>Bacteria</taxon>
        <taxon>Pseudomonadati</taxon>
        <taxon>Pseudomonadota</taxon>
        <taxon>Alphaproteobacteria</taxon>
        <taxon>Acetobacterales</taxon>
        <taxon>Roseomonadaceae</taxon>
        <taxon>Paracraurococcus</taxon>
    </lineage>
</organism>
<sequence length="120" mass="12463">MTLRPACAVLAVLLPAGAPAMPDPAAWPVLPPRFESTGGGGVIIDEYRPVVVGDRCVTRFTATTPAGEVFVNYALFEAVPLAGGVLCRAGRWGAVESSATGTTPLVVWLKDGVMRRAPAD</sequence>
<keyword evidence="3" id="KW-1185">Reference proteome</keyword>
<proteinExistence type="predicted"/>
<feature type="signal peptide" evidence="1">
    <location>
        <begin position="1"/>
        <end position="20"/>
    </location>
</feature>
<keyword evidence="1" id="KW-0732">Signal</keyword>
<evidence type="ECO:0000256" key="1">
    <source>
        <dbReference type="SAM" id="SignalP"/>
    </source>
</evidence>
<feature type="chain" id="PRO_5047367522" evidence="1">
    <location>
        <begin position="21"/>
        <end position="120"/>
    </location>
</feature>
<dbReference type="EMBL" id="NRSG01000125">
    <property type="protein sequence ID" value="MBK1659805.1"/>
    <property type="molecule type" value="Genomic_DNA"/>
</dbReference>
<dbReference type="RefSeq" id="WP_133217798.1">
    <property type="nucleotide sequence ID" value="NZ_NRSG01000125.1"/>
</dbReference>
<reference evidence="2 3" key="1">
    <citation type="journal article" date="2020" name="Microorganisms">
        <title>Osmotic Adaptation and Compatible Solute Biosynthesis of Phototrophic Bacteria as Revealed from Genome Analyses.</title>
        <authorList>
            <person name="Imhoff J.F."/>
            <person name="Rahn T."/>
            <person name="Kunzel S."/>
            <person name="Keller A."/>
            <person name="Neulinger S.C."/>
        </authorList>
    </citation>
    <scope>NUCLEOTIDE SEQUENCE [LARGE SCALE GENOMIC DNA]</scope>
    <source>
        <strain evidence="2 3">DSM 15382</strain>
    </source>
</reference>
<dbReference type="Proteomes" id="UP000697995">
    <property type="component" value="Unassembled WGS sequence"/>
</dbReference>
<comment type="caution">
    <text evidence="2">The sequence shown here is derived from an EMBL/GenBank/DDBJ whole genome shotgun (WGS) entry which is preliminary data.</text>
</comment>
<evidence type="ECO:0000313" key="3">
    <source>
        <dbReference type="Proteomes" id="UP000697995"/>
    </source>
</evidence>
<evidence type="ECO:0000313" key="2">
    <source>
        <dbReference type="EMBL" id="MBK1659805.1"/>
    </source>
</evidence>
<gene>
    <name evidence="2" type="ORF">CKO45_16350</name>
</gene>
<accession>A0ABS1CZ47</accession>